<dbReference type="RefSeq" id="WP_014486646.1">
    <property type="nucleotide sequence ID" value="NC_017243.1"/>
</dbReference>
<reference evidence="5 6" key="1">
    <citation type="journal article" date="2011" name="BMC Genomics">
        <title>Complete genome sequence of Brachyspira intermedia reveals unique genomic features in Brachyspira species and phage-mediated horizontal gene transfer.</title>
        <authorList>
            <person name="Hafstrom T."/>
            <person name="Jansson D.S."/>
            <person name="Segerman B."/>
        </authorList>
    </citation>
    <scope>NUCLEOTIDE SEQUENCE [LARGE SCALE GENOMIC DNA]</scope>
    <source>
        <strain evidence="6">ATCC 51140 / PWS/A</strain>
    </source>
</reference>
<dbReference type="eggNOG" id="COG1022">
    <property type="taxonomic scope" value="Bacteria"/>
</dbReference>
<dbReference type="GO" id="GO:0004467">
    <property type="term" value="F:long-chain fatty acid-CoA ligase activity"/>
    <property type="evidence" value="ECO:0007669"/>
    <property type="project" value="UniProtKB-EC"/>
</dbReference>
<dbReference type="Gene3D" id="3.30.300.30">
    <property type="match status" value="1"/>
</dbReference>
<dbReference type="PROSITE" id="PS00455">
    <property type="entry name" value="AMP_BINDING"/>
    <property type="match status" value="1"/>
</dbReference>
<protein>
    <submittedName>
        <fullName evidence="5">Acyl-CoA synthetase</fullName>
    </submittedName>
</protein>
<comment type="catalytic activity">
    <reaction evidence="3">
        <text>a long-chain fatty acid + ATP + CoA = a long-chain fatty acyl-CoA + AMP + diphosphate</text>
        <dbReference type="Rhea" id="RHEA:15421"/>
        <dbReference type="ChEBI" id="CHEBI:30616"/>
        <dbReference type="ChEBI" id="CHEBI:33019"/>
        <dbReference type="ChEBI" id="CHEBI:57287"/>
        <dbReference type="ChEBI" id="CHEBI:57560"/>
        <dbReference type="ChEBI" id="CHEBI:83139"/>
        <dbReference type="ChEBI" id="CHEBI:456215"/>
        <dbReference type="EC" id="6.2.1.3"/>
    </reaction>
    <physiologicalReaction direction="left-to-right" evidence="3">
        <dbReference type="Rhea" id="RHEA:15422"/>
    </physiologicalReaction>
</comment>
<sequence>MIKERLSDYIQNTIKENWDINALVDYGTNNILKYSDIAKNILKIHTGFKKLDIHKGEKIALCGANSVNWALTYISIVSYGAVVVPILVDFSKEDIASILKDSGVKFLFADSNILKGIDSNSLSLLTKSFHLNNFDTFTIEEENTKEKSEEKKESNKKIENIFSDIEIGDIKKEDFNLTIFENDTLATIIYTSGTTGFSKGVMLNHNSLAANIRFAINNMPIKPNDHILSFLPLAHVFGCLFDFLFPFSRGACIYMLNAIPSPNILLKAFDEVKPNLILMVPLIIEKIYLKKILPTISKPLIANLLKLPIISSILKSKIRNTLTQSFGGNFHEVIIGGSALNSDVEKFLMDIGFKFTVGYGMTECGPLISYGPWDKHVPRSCGCIIDTLEVKIDAEKEGDVGEIMVKGENVMLGYYKNYKATADVLSKDGWLRTGDLGVLGENNRIFIRGRSKNMLLGASGQNIYPEEIESKLNAMPYILESLVLQRDNKLHALLYLDAERIRDEKLSEEEVNKLIENNRIEVNKLLPEFGRISGFTIQKEEFIKNPTKKIKRFLYK</sequence>
<dbReference type="PANTHER" id="PTHR43272:SF33">
    <property type="entry name" value="AMP-BINDING DOMAIN-CONTAINING PROTEIN-RELATED"/>
    <property type="match status" value="1"/>
</dbReference>
<accession>G0EPS9</accession>
<dbReference type="InterPro" id="IPR000873">
    <property type="entry name" value="AMP-dep_synth/lig_dom"/>
</dbReference>
<keyword evidence="1" id="KW-0547">Nucleotide-binding</keyword>
<organism evidence="5 6">
    <name type="scientific">Brachyspira intermedia (strain ATCC 51140 / PWS/A)</name>
    <name type="common">Serpulina intermedia</name>
    <dbReference type="NCBI Taxonomy" id="1045858"/>
    <lineage>
        <taxon>Bacteria</taxon>
        <taxon>Pseudomonadati</taxon>
        <taxon>Spirochaetota</taxon>
        <taxon>Spirochaetia</taxon>
        <taxon>Brachyspirales</taxon>
        <taxon>Brachyspiraceae</taxon>
        <taxon>Brachyspira</taxon>
    </lineage>
</organism>
<dbReference type="PANTHER" id="PTHR43272">
    <property type="entry name" value="LONG-CHAIN-FATTY-ACID--COA LIGASE"/>
    <property type="match status" value="1"/>
</dbReference>
<dbReference type="EMBL" id="CP002874">
    <property type="protein sequence ID" value="AEM20793.1"/>
    <property type="molecule type" value="Genomic_DNA"/>
</dbReference>
<dbReference type="GO" id="GO:0005524">
    <property type="term" value="F:ATP binding"/>
    <property type="evidence" value="ECO:0007669"/>
    <property type="project" value="UniProtKB-KW"/>
</dbReference>
<gene>
    <name evidence="5" type="primary">fadD</name>
    <name evidence="5" type="ordered locus">Bint_0159</name>
</gene>
<evidence type="ECO:0000313" key="5">
    <source>
        <dbReference type="EMBL" id="AEM20793.1"/>
    </source>
</evidence>
<dbReference type="PATRIC" id="fig|1045858.4.peg.159"/>
<evidence type="ECO:0000256" key="1">
    <source>
        <dbReference type="ARBA" id="ARBA00022741"/>
    </source>
</evidence>
<dbReference type="Gene3D" id="3.40.50.12780">
    <property type="entry name" value="N-terminal domain of ligase-like"/>
    <property type="match status" value="1"/>
</dbReference>
<dbReference type="InterPro" id="IPR045851">
    <property type="entry name" value="AMP-bd_C_sf"/>
</dbReference>
<keyword evidence="2" id="KW-0067">ATP-binding</keyword>
<feature type="domain" description="AMP-dependent synthetase/ligase" evidence="4">
    <location>
        <begin position="15"/>
        <end position="415"/>
    </location>
</feature>
<evidence type="ECO:0000256" key="2">
    <source>
        <dbReference type="ARBA" id="ARBA00022840"/>
    </source>
</evidence>
<name>G0EPS9_BRAIP</name>
<evidence type="ECO:0000259" key="4">
    <source>
        <dbReference type="Pfam" id="PF00501"/>
    </source>
</evidence>
<dbReference type="InterPro" id="IPR020845">
    <property type="entry name" value="AMP-binding_CS"/>
</dbReference>
<dbReference type="Proteomes" id="UP000008522">
    <property type="component" value="Chromosome"/>
</dbReference>
<keyword evidence="6" id="KW-1185">Reference proteome</keyword>
<dbReference type="OrthoDB" id="311554at2"/>
<dbReference type="SUPFAM" id="SSF56801">
    <property type="entry name" value="Acetyl-CoA synthetase-like"/>
    <property type="match status" value="1"/>
</dbReference>
<evidence type="ECO:0000256" key="3">
    <source>
        <dbReference type="ARBA" id="ARBA00024484"/>
    </source>
</evidence>
<dbReference type="InterPro" id="IPR042099">
    <property type="entry name" value="ANL_N_sf"/>
</dbReference>
<dbReference type="GeneID" id="44968719"/>
<proteinExistence type="predicted"/>
<dbReference type="KEGG" id="bip:Bint_0159"/>
<dbReference type="Pfam" id="PF00501">
    <property type="entry name" value="AMP-binding"/>
    <property type="match status" value="1"/>
</dbReference>
<dbReference type="GO" id="GO:0016020">
    <property type="term" value="C:membrane"/>
    <property type="evidence" value="ECO:0007669"/>
    <property type="project" value="TreeGrafter"/>
</dbReference>
<dbReference type="AlphaFoldDB" id="G0EPS9"/>
<evidence type="ECO:0000313" key="6">
    <source>
        <dbReference type="Proteomes" id="UP000008522"/>
    </source>
</evidence>
<dbReference type="HOGENOM" id="CLU_000022_59_9_12"/>